<dbReference type="PANTHER" id="PTHR36617:SF16">
    <property type="entry name" value="OS04G0516500 PROTEIN"/>
    <property type="match status" value="1"/>
</dbReference>
<protein>
    <recommendedName>
        <fullName evidence="3">Reverse transcriptase zinc-binding domain-containing protein</fullName>
    </recommendedName>
</protein>
<accession>A0A5D2FIH5</accession>
<dbReference type="PANTHER" id="PTHR36617">
    <property type="entry name" value="PROTEIN, PUTATIVE-RELATED"/>
    <property type="match status" value="1"/>
</dbReference>
<sequence length="106" mass="12611">GDKFMFWEDIWRGNRPLRVEYPRLFRLAKIKNEVVKDYSLLNGFKEVNWLDFFTRPLLDRELVSLIGLKEKVGMKVLVSDVEDRLIWVHDSKGVFSVKKLSKLLLE</sequence>
<dbReference type="Proteomes" id="UP000323506">
    <property type="component" value="Chromosome A08"/>
</dbReference>
<dbReference type="EMBL" id="CM017695">
    <property type="protein sequence ID" value="TYH05233.1"/>
    <property type="molecule type" value="Genomic_DNA"/>
</dbReference>
<gene>
    <name evidence="1" type="ORF">ES288_A08G067400v1</name>
</gene>
<feature type="non-terminal residue" evidence="1">
    <location>
        <position position="106"/>
    </location>
</feature>
<keyword evidence="2" id="KW-1185">Reference proteome</keyword>
<organism evidence="1 2">
    <name type="scientific">Gossypium darwinii</name>
    <name type="common">Darwin's cotton</name>
    <name type="synonym">Gossypium barbadense var. darwinii</name>
    <dbReference type="NCBI Taxonomy" id="34276"/>
    <lineage>
        <taxon>Eukaryota</taxon>
        <taxon>Viridiplantae</taxon>
        <taxon>Streptophyta</taxon>
        <taxon>Embryophyta</taxon>
        <taxon>Tracheophyta</taxon>
        <taxon>Spermatophyta</taxon>
        <taxon>Magnoliopsida</taxon>
        <taxon>eudicotyledons</taxon>
        <taxon>Gunneridae</taxon>
        <taxon>Pentapetalae</taxon>
        <taxon>rosids</taxon>
        <taxon>malvids</taxon>
        <taxon>Malvales</taxon>
        <taxon>Malvaceae</taxon>
        <taxon>Malvoideae</taxon>
        <taxon>Gossypium</taxon>
    </lineage>
</organism>
<dbReference type="AlphaFoldDB" id="A0A5D2FIH5"/>
<proteinExistence type="predicted"/>
<reference evidence="1 2" key="1">
    <citation type="submission" date="2019-06" db="EMBL/GenBank/DDBJ databases">
        <title>WGS assembly of Gossypium darwinii.</title>
        <authorList>
            <person name="Chen Z.J."/>
            <person name="Sreedasyam A."/>
            <person name="Ando A."/>
            <person name="Song Q."/>
            <person name="De L."/>
            <person name="Hulse-Kemp A."/>
            <person name="Ding M."/>
            <person name="Ye W."/>
            <person name="Kirkbride R."/>
            <person name="Jenkins J."/>
            <person name="Plott C."/>
            <person name="Lovell J."/>
            <person name="Lin Y.-M."/>
            <person name="Vaughn R."/>
            <person name="Liu B."/>
            <person name="Li W."/>
            <person name="Simpson S."/>
            <person name="Scheffler B."/>
            <person name="Saski C."/>
            <person name="Grover C."/>
            <person name="Hu G."/>
            <person name="Conover J."/>
            <person name="Carlson J."/>
            <person name="Shu S."/>
            <person name="Boston L."/>
            <person name="Williams M."/>
            <person name="Peterson D."/>
            <person name="Mcgee K."/>
            <person name="Jones D."/>
            <person name="Wendel J."/>
            <person name="Stelly D."/>
            <person name="Grimwood J."/>
            <person name="Schmutz J."/>
        </authorList>
    </citation>
    <scope>NUCLEOTIDE SEQUENCE [LARGE SCALE GENOMIC DNA]</scope>
    <source>
        <strain evidence="1">1808015.09</strain>
    </source>
</reference>
<evidence type="ECO:0000313" key="2">
    <source>
        <dbReference type="Proteomes" id="UP000323506"/>
    </source>
</evidence>
<name>A0A5D2FIH5_GOSDA</name>
<evidence type="ECO:0008006" key="3">
    <source>
        <dbReference type="Google" id="ProtNLM"/>
    </source>
</evidence>
<feature type="non-terminal residue" evidence="1">
    <location>
        <position position="1"/>
    </location>
</feature>
<evidence type="ECO:0000313" key="1">
    <source>
        <dbReference type="EMBL" id="TYH05233.1"/>
    </source>
</evidence>